<dbReference type="Pfam" id="PF04229">
    <property type="entry name" value="GrpB"/>
    <property type="match status" value="1"/>
</dbReference>
<dbReference type="PANTHER" id="PTHR34822:SF1">
    <property type="entry name" value="GRPB FAMILY PROTEIN"/>
    <property type="match status" value="1"/>
</dbReference>
<dbReference type="EMBL" id="JAAFGS010000006">
    <property type="protein sequence ID" value="NGZ76964.1"/>
    <property type="molecule type" value="Genomic_DNA"/>
</dbReference>
<dbReference type="PANTHER" id="PTHR34822">
    <property type="entry name" value="GRPB DOMAIN PROTEIN (AFU_ORTHOLOGUE AFUA_1G01530)"/>
    <property type="match status" value="1"/>
</dbReference>
<reference evidence="1 2" key="1">
    <citation type="submission" date="2020-01" db="EMBL/GenBank/DDBJ databases">
        <title>Polyphasic characterisation and genomic insights into a novel alkali tolerant bacterium VR-M41.</title>
        <authorList>
            <person name="Vemuluri V.R."/>
        </authorList>
    </citation>
    <scope>NUCLEOTIDE SEQUENCE [LARGE SCALE GENOMIC DNA]</scope>
    <source>
        <strain evidence="1 2">VR-M41</strain>
    </source>
</reference>
<evidence type="ECO:0000313" key="1">
    <source>
        <dbReference type="EMBL" id="NGZ76964.1"/>
    </source>
</evidence>
<keyword evidence="2" id="KW-1185">Reference proteome</keyword>
<accession>A0ABX0FBW1</accession>
<gene>
    <name evidence="1" type="ORF">GYN08_16780</name>
</gene>
<dbReference type="RefSeq" id="WP_166276452.1">
    <property type="nucleotide sequence ID" value="NZ_JAAFGS010000006.1"/>
</dbReference>
<sequence length="182" mass="21313">MKEAVTVVPYDEAWREEFREIARRLKEELGGEALRIDHIGSTAVPGLDAKPVIDIQISVRALEPMTYRAGIEAAGYVHRADNPDLTKRYFREREGAKRTHIHVREAGSWSEQFPLLFRDFLRGHEAFRKLYAEEKRALAARYSQPHERHSYVDGKDPIIWRIMREASKWSQRTGWRAEKEEP</sequence>
<evidence type="ECO:0000313" key="2">
    <source>
        <dbReference type="Proteomes" id="UP000800303"/>
    </source>
</evidence>
<comment type="caution">
    <text evidence="1">The sequence shown here is derived from an EMBL/GenBank/DDBJ whole genome shotgun (WGS) entry which is preliminary data.</text>
</comment>
<proteinExistence type="predicted"/>
<dbReference type="InterPro" id="IPR043519">
    <property type="entry name" value="NT_sf"/>
</dbReference>
<dbReference type="SUPFAM" id="SSF81301">
    <property type="entry name" value="Nucleotidyltransferase"/>
    <property type="match status" value="1"/>
</dbReference>
<organism evidence="1 2">
    <name type="scientific">Saccharibacillus alkalitolerans</name>
    <dbReference type="NCBI Taxonomy" id="2705290"/>
    <lineage>
        <taxon>Bacteria</taxon>
        <taxon>Bacillati</taxon>
        <taxon>Bacillota</taxon>
        <taxon>Bacilli</taxon>
        <taxon>Bacillales</taxon>
        <taxon>Paenibacillaceae</taxon>
        <taxon>Saccharibacillus</taxon>
    </lineage>
</organism>
<protein>
    <submittedName>
        <fullName evidence="1">GrpB family protein</fullName>
    </submittedName>
</protein>
<dbReference type="Proteomes" id="UP000800303">
    <property type="component" value="Unassembled WGS sequence"/>
</dbReference>
<dbReference type="Gene3D" id="3.30.460.10">
    <property type="entry name" value="Beta Polymerase, domain 2"/>
    <property type="match status" value="1"/>
</dbReference>
<dbReference type="InterPro" id="IPR007344">
    <property type="entry name" value="GrpB/CoaE"/>
</dbReference>
<name>A0ABX0FBW1_9BACL</name>